<dbReference type="Proteomes" id="UP001524586">
    <property type="component" value="Unassembled WGS sequence"/>
</dbReference>
<dbReference type="Pfam" id="PF05685">
    <property type="entry name" value="Uma2"/>
    <property type="match status" value="1"/>
</dbReference>
<evidence type="ECO:0000259" key="1">
    <source>
        <dbReference type="Pfam" id="PF05685"/>
    </source>
</evidence>
<reference evidence="2 3" key="1">
    <citation type="submission" date="2022-07" db="EMBL/GenBank/DDBJ databases">
        <title>Methylomonas rivi sp. nov., Methylomonas rosea sp. nov., Methylomonas aureus sp. nov. and Methylomonas subterranea sp. nov., four novel methanotrophs isolated from a freshwater creek and the deep terrestrial subsurface.</title>
        <authorList>
            <person name="Abin C."/>
            <person name="Sankaranarayanan K."/>
            <person name="Garner C."/>
            <person name="Sindelar R."/>
            <person name="Kotary K."/>
            <person name="Garner R."/>
            <person name="Barclay S."/>
            <person name="Lawson P."/>
            <person name="Krumholz L."/>
        </authorList>
    </citation>
    <scope>NUCLEOTIDE SEQUENCE [LARGE SCALE GENOMIC DNA]</scope>
    <source>
        <strain evidence="2 3">WSC-6</strain>
    </source>
</reference>
<dbReference type="Gene3D" id="3.90.1570.10">
    <property type="entry name" value="tt1808, chain A"/>
    <property type="match status" value="1"/>
</dbReference>
<dbReference type="RefSeq" id="WP_256614729.1">
    <property type="nucleotide sequence ID" value="NZ_JANIBK010000028.1"/>
</dbReference>
<keyword evidence="3" id="KW-1185">Reference proteome</keyword>
<keyword evidence="2" id="KW-0378">Hydrolase</keyword>
<dbReference type="PANTHER" id="PTHR36558:SF1">
    <property type="entry name" value="RESTRICTION ENDONUCLEASE DOMAIN-CONTAINING PROTEIN-RELATED"/>
    <property type="match status" value="1"/>
</dbReference>
<dbReference type="EMBL" id="JANIBK010000028">
    <property type="protein sequence ID" value="MCQ8128346.1"/>
    <property type="molecule type" value="Genomic_DNA"/>
</dbReference>
<accession>A0ABT1U5H3</accession>
<dbReference type="SUPFAM" id="SSF52980">
    <property type="entry name" value="Restriction endonuclease-like"/>
    <property type="match status" value="1"/>
</dbReference>
<feature type="domain" description="Putative restriction endonuclease" evidence="1">
    <location>
        <begin position="11"/>
        <end position="174"/>
    </location>
</feature>
<evidence type="ECO:0000313" key="2">
    <source>
        <dbReference type="EMBL" id="MCQ8128346.1"/>
    </source>
</evidence>
<dbReference type="PANTHER" id="PTHR36558">
    <property type="entry name" value="GLR1098 PROTEIN"/>
    <property type="match status" value="1"/>
</dbReference>
<comment type="caution">
    <text evidence="2">The sequence shown here is derived from an EMBL/GenBank/DDBJ whole genome shotgun (WGS) entry which is preliminary data.</text>
</comment>
<sequence length="192" mass="22014">MSLAEKFPLSPEDYLQGEASADFKHEFMAGEVWAMVGASDAHVTIAGNLFFILKQAFKNSPCRVYISDMKVRVEKADAFFYPDVLVSCDGKDRDNKLYKQYPSFIAEVLSPSTEAFDRGEKFKAYRQLDSLQHYWLIDSKRMLIDSFTRQDNNDWLLHSYSDAEEIITLPALALTCSLSDIYEDVLFDITDE</sequence>
<dbReference type="InterPro" id="IPR008538">
    <property type="entry name" value="Uma2"/>
</dbReference>
<dbReference type="GO" id="GO:0004519">
    <property type="term" value="F:endonuclease activity"/>
    <property type="evidence" value="ECO:0007669"/>
    <property type="project" value="UniProtKB-KW"/>
</dbReference>
<dbReference type="InterPro" id="IPR011335">
    <property type="entry name" value="Restrct_endonuc-II-like"/>
</dbReference>
<proteinExistence type="predicted"/>
<gene>
    <name evidence="2" type="ORF">NP596_07735</name>
</gene>
<name>A0ABT1U5H3_9GAMM</name>
<keyword evidence="2" id="KW-0255">Endonuclease</keyword>
<protein>
    <submittedName>
        <fullName evidence="2">Uma2 family endonuclease</fullName>
    </submittedName>
</protein>
<dbReference type="CDD" id="cd06260">
    <property type="entry name" value="DUF820-like"/>
    <property type="match status" value="1"/>
</dbReference>
<keyword evidence="2" id="KW-0540">Nuclease</keyword>
<evidence type="ECO:0000313" key="3">
    <source>
        <dbReference type="Proteomes" id="UP001524586"/>
    </source>
</evidence>
<organism evidence="2 3">
    <name type="scientific">Methylomonas rivi</name>
    <dbReference type="NCBI Taxonomy" id="2952226"/>
    <lineage>
        <taxon>Bacteria</taxon>
        <taxon>Pseudomonadati</taxon>
        <taxon>Pseudomonadota</taxon>
        <taxon>Gammaproteobacteria</taxon>
        <taxon>Methylococcales</taxon>
        <taxon>Methylococcaceae</taxon>
        <taxon>Methylomonas</taxon>
    </lineage>
</organism>
<dbReference type="InterPro" id="IPR012296">
    <property type="entry name" value="Nuclease_put_TT1808"/>
</dbReference>